<feature type="domain" description="Rhodopsin" evidence="8">
    <location>
        <begin position="25"/>
        <end position="264"/>
    </location>
</feature>
<sequence>MDDKGPMMIAVCWIFTVLAILFVGARLYVRAVVHDRLAADDYIVVFSCFCAVLSNIFVTISVSWGNGRHFADLDLEQKENTIRWMMAAYFPGIETLGFPKLAVIALLVRLLAPSRLHTIILWSMGTICCLSLTAMVMTLLLQCTPTHALWTLKLPHNCLAPSVLEGLAYWASTCSAFLDFYLAIYPAVVLWKLQMHTKKKLALCCALGMGLVSGAVGIIKATGVSTLSSQDVSYDLCDPLYWTSIEGNLIIIAACIPLLQPLVEKAKGRKIWRSKGYKTGSSDDATGGHYADGTTGMSKSKRSGPDALEMSRNRKKVDQYGFTMHAKEESEEDLKKADSNNGNTEDDMEGGGRRHDNDGRIMQTMSVTVAYDQVGEGGAGTTAATRWAAV</sequence>
<feature type="transmembrane region" description="Helical" evidence="7">
    <location>
        <begin position="119"/>
        <end position="141"/>
    </location>
</feature>
<evidence type="ECO:0000256" key="5">
    <source>
        <dbReference type="ARBA" id="ARBA00038359"/>
    </source>
</evidence>
<dbReference type="PANTHER" id="PTHR33048">
    <property type="entry name" value="PTH11-LIKE INTEGRAL MEMBRANE PROTEIN (AFU_ORTHOLOGUE AFUA_5G11245)"/>
    <property type="match status" value="1"/>
</dbReference>
<name>A0A8S9A2H8_SORMA</name>
<dbReference type="Proteomes" id="UP000433876">
    <property type="component" value="Unassembled WGS sequence"/>
</dbReference>
<comment type="similarity">
    <text evidence="5">Belongs to the SAT4 family.</text>
</comment>
<organism evidence="9 10">
    <name type="scientific">Sordaria macrospora</name>
    <dbReference type="NCBI Taxonomy" id="5147"/>
    <lineage>
        <taxon>Eukaryota</taxon>
        <taxon>Fungi</taxon>
        <taxon>Dikarya</taxon>
        <taxon>Ascomycota</taxon>
        <taxon>Pezizomycotina</taxon>
        <taxon>Sordariomycetes</taxon>
        <taxon>Sordariomycetidae</taxon>
        <taxon>Sordariales</taxon>
        <taxon>Sordariaceae</taxon>
        <taxon>Sordaria</taxon>
    </lineage>
</organism>
<gene>
    <name evidence="9" type="ORF">SMACR_03564</name>
</gene>
<feature type="region of interest" description="Disordered" evidence="6">
    <location>
        <begin position="278"/>
        <end position="359"/>
    </location>
</feature>
<evidence type="ECO:0000256" key="2">
    <source>
        <dbReference type="ARBA" id="ARBA00022692"/>
    </source>
</evidence>
<dbReference type="PANTHER" id="PTHR33048:SF155">
    <property type="entry name" value="INTEGRAL MEMBRANE PROTEIN"/>
    <property type="match status" value="1"/>
</dbReference>
<feature type="transmembrane region" description="Helical" evidence="7">
    <location>
        <begin position="6"/>
        <end position="29"/>
    </location>
</feature>
<feature type="transmembrane region" description="Helical" evidence="7">
    <location>
        <begin position="84"/>
        <end position="107"/>
    </location>
</feature>
<keyword evidence="2 7" id="KW-0812">Transmembrane</keyword>
<evidence type="ECO:0000313" key="9">
    <source>
        <dbReference type="EMBL" id="KAA8636149.1"/>
    </source>
</evidence>
<feature type="transmembrane region" description="Helical" evidence="7">
    <location>
        <begin position="201"/>
        <end position="219"/>
    </location>
</feature>
<evidence type="ECO:0000256" key="3">
    <source>
        <dbReference type="ARBA" id="ARBA00022989"/>
    </source>
</evidence>
<reference evidence="9 10" key="1">
    <citation type="submission" date="2017-07" db="EMBL/GenBank/DDBJ databases">
        <title>Genome sequence of the Sordaria macrospora wild type strain R19027.</title>
        <authorList>
            <person name="Nowrousian M."/>
            <person name="Teichert I."/>
            <person name="Kueck U."/>
        </authorList>
    </citation>
    <scope>NUCLEOTIDE SEQUENCE [LARGE SCALE GENOMIC DNA]</scope>
    <source>
        <strain evidence="9 10">R19027</strain>
        <tissue evidence="9">Mycelium</tissue>
    </source>
</reference>
<keyword evidence="3 7" id="KW-1133">Transmembrane helix</keyword>
<feature type="compositionally biased region" description="Basic and acidic residues" evidence="6">
    <location>
        <begin position="350"/>
        <end position="359"/>
    </location>
</feature>
<evidence type="ECO:0000313" key="10">
    <source>
        <dbReference type="Proteomes" id="UP000433876"/>
    </source>
</evidence>
<evidence type="ECO:0000259" key="8">
    <source>
        <dbReference type="Pfam" id="PF20684"/>
    </source>
</evidence>
<feature type="compositionally biased region" description="Basic and acidic residues" evidence="6">
    <location>
        <begin position="325"/>
        <end position="338"/>
    </location>
</feature>
<feature type="transmembrane region" description="Helical" evidence="7">
    <location>
        <begin position="167"/>
        <end position="189"/>
    </location>
</feature>
<dbReference type="EMBL" id="NMPR01000006">
    <property type="protein sequence ID" value="KAA8636149.1"/>
    <property type="molecule type" value="Genomic_DNA"/>
</dbReference>
<keyword evidence="4 7" id="KW-0472">Membrane</keyword>
<feature type="compositionally biased region" description="Basic and acidic residues" evidence="6">
    <location>
        <begin position="309"/>
        <end position="318"/>
    </location>
</feature>
<dbReference type="GO" id="GO:0016020">
    <property type="term" value="C:membrane"/>
    <property type="evidence" value="ECO:0007669"/>
    <property type="project" value="UniProtKB-SubCell"/>
</dbReference>
<dbReference type="VEuPathDB" id="FungiDB:SMAC_03564"/>
<accession>A0A8S9A2H8</accession>
<evidence type="ECO:0000256" key="6">
    <source>
        <dbReference type="SAM" id="MobiDB-lite"/>
    </source>
</evidence>
<proteinExistence type="inferred from homology"/>
<comment type="subcellular location">
    <subcellularLocation>
        <location evidence="1">Membrane</location>
        <topology evidence="1">Multi-pass membrane protein</topology>
    </subcellularLocation>
</comment>
<dbReference type="InterPro" id="IPR052337">
    <property type="entry name" value="SAT4-like"/>
</dbReference>
<evidence type="ECO:0000256" key="7">
    <source>
        <dbReference type="SAM" id="Phobius"/>
    </source>
</evidence>
<protein>
    <recommendedName>
        <fullName evidence="8">Rhodopsin domain-containing protein</fullName>
    </recommendedName>
</protein>
<dbReference type="AlphaFoldDB" id="A0A8S9A2H8"/>
<dbReference type="Pfam" id="PF20684">
    <property type="entry name" value="Fung_rhodopsin"/>
    <property type="match status" value="1"/>
</dbReference>
<dbReference type="InterPro" id="IPR049326">
    <property type="entry name" value="Rhodopsin_dom_fungi"/>
</dbReference>
<feature type="transmembrane region" description="Helical" evidence="7">
    <location>
        <begin position="41"/>
        <end position="64"/>
    </location>
</feature>
<comment type="caution">
    <text evidence="9">The sequence shown here is derived from an EMBL/GenBank/DDBJ whole genome shotgun (WGS) entry which is preliminary data.</text>
</comment>
<evidence type="ECO:0000256" key="4">
    <source>
        <dbReference type="ARBA" id="ARBA00023136"/>
    </source>
</evidence>
<feature type="transmembrane region" description="Helical" evidence="7">
    <location>
        <begin position="239"/>
        <end position="263"/>
    </location>
</feature>
<evidence type="ECO:0000256" key="1">
    <source>
        <dbReference type="ARBA" id="ARBA00004141"/>
    </source>
</evidence>